<protein>
    <submittedName>
        <fullName evidence="1">Uncharacterized protein</fullName>
    </submittedName>
</protein>
<accession>A0A7C2UPN0</accession>
<reference evidence="1" key="1">
    <citation type="journal article" date="2020" name="mSystems">
        <title>Genome- and Community-Level Interaction Insights into Carbon Utilization and Element Cycling Functions of Hydrothermarchaeota in Hydrothermal Sediment.</title>
        <authorList>
            <person name="Zhou Z."/>
            <person name="Liu Y."/>
            <person name="Xu W."/>
            <person name="Pan J."/>
            <person name="Luo Z.H."/>
            <person name="Li M."/>
        </authorList>
    </citation>
    <scope>NUCLEOTIDE SEQUENCE [LARGE SCALE GENOMIC DNA]</scope>
    <source>
        <strain evidence="1">SpSt-1259</strain>
    </source>
</reference>
<gene>
    <name evidence="1" type="ORF">ENO36_00220</name>
</gene>
<proteinExistence type="predicted"/>
<evidence type="ECO:0000313" key="1">
    <source>
        <dbReference type="EMBL" id="HEU97267.1"/>
    </source>
</evidence>
<organism evidence="1">
    <name type="scientific">Fervidicoccus fontis</name>
    <dbReference type="NCBI Taxonomy" id="683846"/>
    <lineage>
        <taxon>Archaea</taxon>
        <taxon>Thermoproteota</taxon>
        <taxon>Thermoprotei</taxon>
        <taxon>Fervidicoccales</taxon>
        <taxon>Fervidicoccaceae</taxon>
        <taxon>Fervidicoccus</taxon>
    </lineage>
</organism>
<dbReference type="EMBL" id="DSFE01000006">
    <property type="protein sequence ID" value="HEU97267.1"/>
    <property type="molecule type" value="Genomic_DNA"/>
</dbReference>
<dbReference type="Proteomes" id="UP000885664">
    <property type="component" value="Unassembled WGS sequence"/>
</dbReference>
<name>A0A7C2UPN0_9CREN</name>
<dbReference type="AlphaFoldDB" id="A0A7C2UPN0"/>
<sequence length="152" mass="17472">MRKLSLPPKIKVLEALSSVADGRIKPKSDKEATVISSDEQREYSVFLDLERGIATSTDNGTKFRGYIGYPIIAFLMLKGALPYDEEMASKLEGIKWRYLNEKYKSYRIVEKIVTEEFVKRGGDREKLEALVKQVMEKLEKMELFSPEEGEEI</sequence>
<comment type="caution">
    <text evidence="1">The sequence shown here is derived from an EMBL/GenBank/DDBJ whole genome shotgun (WGS) entry which is preliminary data.</text>
</comment>